<protein>
    <submittedName>
        <fullName evidence="5">Putative ABC transporter ATP-binding protein YlmA</fullName>
        <ecNumber evidence="5">3.6.3.-</ecNumber>
    </submittedName>
</protein>
<dbReference type="GO" id="GO:0016887">
    <property type="term" value="F:ATP hydrolysis activity"/>
    <property type="evidence" value="ECO:0007669"/>
    <property type="project" value="InterPro"/>
</dbReference>
<dbReference type="EC" id="3.6.3.-" evidence="5"/>
<dbReference type="InterPro" id="IPR003593">
    <property type="entry name" value="AAA+_ATPase"/>
</dbReference>
<organism evidence="5">
    <name type="scientific">mine drainage metagenome</name>
    <dbReference type="NCBI Taxonomy" id="410659"/>
    <lineage>
        <taxon>unclassified sequences</taxon>
        <taxon>metagenomes</taxon>
        <taxon>ecological metagenomes</taxon>
    </lineage>
</organism>
<evidence type="ECO:0000256" key="2">
    <source>
        <dbReference type="ARBA" id="ARBA00022741"/>
    </source>
</evidence>
<gene>
    <name evidence="5" type="primary">ylmA_2</name>
    <name evidence="5" type="ORF">GALL_200130</name>
</gene>
<dbReference type="Pfam" id="PF00005">
    <property type="entry name" value="ABC_tran"/>
    <property type="match status" value="1"/>
</dbReference>
<dbReference type="GO" id="GO:0042626">
    <property type="term" value="F:ATPase-coupled transmembrane transporter activity"/>
    <property type="evidence" value="ECO:0007669"/>
    <property type="project" value="TreeGrafter"/>
</dbReference>
<dbReference type="PANTHER" id="PTHR43553:SF3">
    <property type="entry name" value="ABC TRANSPORTER ATP-BINDING PROTEIN MODF"/>
    <property type="match status" value="1"/>
</dbReference>
<comment type="caution">
    <text evidence="5">The sequence shown here is derived from an EMBL/GenBank/DDBJ whole genome shotgun (WGS) entry which is preliminary data.</text>
</comment>
<keyword evidence="2" id="KW-0547">Nucleotide-binding</keyword>
<dbReference type="PANTHER" id="PTHR43553">
    <property type="entry name" value="HEAVY METAL TRANSPORTER"/>
    <property type="match status" value="1"/>
</dbReference>
<dbReference type="GO" id="GO:0043190">
    <property type="term" value="C:ATP-binding cassette (ABC) transporter complex"/>
    <property type="evidence" value="ECO:0007669"/>
    <property type="project" value="TreeGrafter"/>
</dbReference>
<evidence type="ECO:0000313" key="5">
    <source>
        <dbReference type="EMBL" id="OIQ97964.1"/>
    </source>
</evidence>
<name>A0A1J5S101_9ZZZZ</name>
<dbReference type="InterPro" id="IPR003439">
    <property type="entry name" value="ABC_transporter-like_ATP-bd"/>
</dbReference>
<evidence type="ECO:0000259" key="4">
    <source>
        <dbReference type="PROSITE" id="PS50893"/>
    </source>
</evidence>
<keyword evidence="5" id="KW-0378">Hydrolase</keyword>
<evidence type="ECO:0000256" key="3">
    <source>
        <dbReference type="ARBA" id="ARBA00022840"/>
    </source>
</evidence>
<keyword evidence="3 5" id="KW-0067">ATP-binding</keyword>
<dbReference type="SMART" id="SM00382">
    <property type="entry name" value="AAA"/>
    <property type="match status" value="1"/>
</dbReference>
<evidence type="ECO:0000256" key="1">
    <source>
        <dbReference type="ARBA" id="ARBA00022448"/>
    </source>
</evidence>
<feature type="domain" description="ABC transporter" evidence="4">
    <location>
        <begin position="191"/>
        <end position="413"/>
    </location>
</feature>
<dbReference type="InterPro" id="IPR027417">
    <property type="entry name" value="P-loop_NTPase"/>
</dbReference>
<dbReference type="SUPFAM" id="SSF52540">
    <property type="entry name" value="P-loop containing nucleoside triphosphate hydrolases"/>
    <property type="match status" value="2"/>
</dbReference>
<sequence>MNNKHWAVFLSNNSDTQFFAQQILNGKAVEPFAAFNHLKGVLFSPILLNELIEEESRRDYSEVTKNIRRQLKSLSSGEQKKALLAYVLAQQPDYIILDNPFDNLDKASQQSFKQMLTEIAEHTLLIQLINRKSDLLPFINNAIELEENNKIVLVDDIENYLDQHKKDNTINISQKVPPPIQKYFIDNRPLVDFKNVTVQYDEKIILKNINWTINTNEFWQLVGPNGSGKTTLLTMITGDNVKGYGKDFELFGKRKGSGETVWEIKKKIGYVTPAMTDLFSTRHTLQEMIVSGFYDSIGLYIIPTEMELRLANEWLQLIEMQHLKNIAFCELSLGLQRKALIARAMVKHPPLLILDEPAFGLDDHNTAMVTTLINKIAEESSTTILYVSHRSEDGIKPQFIFELIPTESGSIAVIK</sequence>
<dbReference type="PROSITE" id="PS50893">
    <property type="entry name" value="ABC_TRANSPORTER_2"/>
    <property type="match status" value="1"/>
</dbReference>
<dbReference type="GO" id="GO:0005524">
    <property type="term" value="F:ATP binding"/>
    <property type="evidence" value="ECO:0007669"/>
    <property type="project" value="UniProtKB-KW"/>
</dbReference>
<dbReference type="AlphaFoldDB" id="A0A1J5S101"/>
<dbReference type="Gene3D" id="3.40.50.300">
    <property type="entry name" value="P-loop containing nucleotide triphosphate hydrolases"/>
    <property type="match status" value="2"/>
</dbReference>
<reference evidence="5" key="1">
    <citation type="submission" date="2016-10" db="EMBL/GenBank/DDBJ databases">
        <title>Sequence of Gallionella enrichment culture.</title>
        <authorList>
            <person name="Poehlein A."/>
            <person name="Muehling M."/>
            <person name="Daniel R."/>
        </authorList>
    </citation>
    <scope>NUCLEOTIDE SEQUENCE</scope>
</reference>
<accession>A0A1J5S101</accession>
<dbReference type="InterPro" id="IPR050095">
    <property type="entry name" value="ECF_ABC_transporter_ATP-bd"/>
</dbReference>
<keyword evidence="1" id="KW-0813">Transport</keyword>
<proteinExistence type="predicted"/>
<dbReference type="EMBL" id="MLJW01000125">
    <property type="protein sequence ID" value="OIQ97964.1"/>
    <property type="molecule type" value="Genomic_DNA"/>
</dbReference>